<dbReference type="PANTHER" id="PTHR43213:SF5">
    <property type="entry name" value="BIFUNCTIONAL DTTP_UTP PYROPHOSPHATASE_METHYLTRANSFERASE PROTEIN-RELATED"/>
    <property type="match status" value="1"/>
</dbReference>
<dbReference type="GO" id="GO:0036218">
    <property type="term" value="F:dTTP diphosphatase activity"/>
    <property type="evidence" value="ECO:0007669"/>
    <property type="project" value="RHEA"/>
</dbReference>
<dbReference type="EC" id="3.6.1.9" evidence="6"/>
<feature type="site" description="Important for substrate specificity" evidence="6">
    <location>
        <position position="152"/>
    </location>
</feature>
<keyword evidence="5 6" id="KW-0546">Nucleotide metabolism</keyword>
<dbReference type="PATRIC" id="fig|136160.3.peg.1190"/>
<feature type="site" description="Important for substrate specificity" evidence="6">
    <location>
        <position position="12"/>
    </location>
</feature>
<comment type="similarity">
    <text evidence="6">Belongs to the Maf family. YhdE subfamily.</text>
</comment>
<sequence>MKPLILASGSPRRKQLLEQMNVPFTVCKSTIDETFDPTFPPDEVVQQLARQKAQDVAKKHEDSFILAADTIVVFQGRILGKPATEQEARQMLSQLSDQSHEVLTGVALLHQGQVETFVETTEVRFWPLTDTEIETYLQTGEPFDKAGAYGIQGLGAYLVKELKGDYYNVVGLPLSRTVRALKVHGFSTRF</sequence>
<name>A0A0M0KHD3_ALKHA</name>
<dbReference type="GO" id="GO:0005737">
    <property type="term" value="C:cytoplasm"/>
    <property type="evidence" value="ECO:0007669"/>
    <property type="project" value="UniProtKB-SubCell"/>
</dbReference>
<proteinExistence type="inferred from homology"/>
<dbReference type="GO" id="GO:0009117">
    <property type="term" value="P:nucleotide metabolic process"/>
    <property type="evidence" value="ECO:0007669"/>
    <property type="project" value="UniProtKB-KW"/>
</dbReference>
<protein>
    <recommendedName>
        <fullName evidence="6">dTTP/UTP pyrophosphatase</fullName>
        <shortName evidence="6">dTTPase/UTPase</shortName>
        <ecNumber evidence="6">3.6.1.9</ecNumber>
    </recommendedName>
    <alternativeName>
        <fullName evidence="6">Nucleoside triphosphate pyrophosphatase</fullName>
    </alternativeName>
    <alternativeName>
        <fullName evidence="6">Nucleotide pyrophosphatase</fullName>
        <shortName evidence="6">Nucleotide PPase</shortName>
    </alternativeName>
</protein>
<keyword evidence="4 6" id="KW-0378">Hydrolase</keyword>
<comment type="function">
    <text evidence="6">Nucleoside triphosphate pyrophosphatase that hydrolyzes dTTP and UTP. May have a dual role in cell division arrest and in preventing the incorporation of modified nucleotides into cellular nucleic acids.</text>
</comment>
<dbReference type="GO" id="GO:0036221">
    <property type="term" value="F:UTP diphosphatase activity"/>
    <property type="evidence" value="ECO:0007669"/>
    <property type="project" value="RHEA"/>
</dbReference>
<evidence type="ECO:0000256" key="4">
    <source>
        <dbReference type="ARBA" id="ARBA00022801"/>
    </source>
</evidence>
<gene>
    <name evidence="7" type="ORF">AMD02_04590</name>
</gene>
<dbReference type="NCBIfam" id="TIGR00172">
    <property type="entry name" value="maf"/>
    <property type="match status" value="1"/>
</dbReference>
<reference evidence="7" key="1">
    <citation type="submission" date="2015-08" db="EMBL/GenBank/DDBJ databases">
        <title>Complete DNA Sequence of Pseudomonas syringae pv. actinidiae, the Causal Agent of Kiwifruit Canker Disease.</title>
        <authorList>
            <person name="Rikkerink E.H.A."/>
            <person name="Fineran P.C."/>
        </authorList>
    </citation>
    <scope>NUCLEOTIDE SEQUENCE</scope>
    <source>
        <strain evidence="7">DSM 13666</strain>
    </source>
</reference>
<dbReference type="EMBL" id="LILD01000001">
    <property type="protein sequence ID" value="KOO38219.1"/>
    <property type="molecule type" value="Genomic_DNA"/>
</dbReference>
<dbReference type="InterPro" id="IPR029001">
    <property type="entry name" value="ITPase-like_fam"/>
</dbReference>
<dbReference type="FunFam" id="3.90.950.10:FF:000005">
    <property type="entry name" value="7-methyl-GTP pyrophosphatase"/>
    <property type="match status" value="1"/>
</dbReference>
<evidence type="ECO:0000313" key="7">
    <source>
        <dbReference type="EMBL" id="KOO38219.1"/>
    </source>
</evidence>
<dbReference type="SUPFAM" id="SSF52972">
    <property type="entry name" value="ITPase-like"/>
    <property type="match status" value="1"/>
</dbReference>
<organism evidence="7">
    <name type="scientific">Halalkalibacterium halodurans</name>
    <name type="common">Bacillus halodurans</name>
    <dbReference type="NCBI Taxonomy" id="86665"/>
    <lineage>
        <taxon>Bacteria</taxon>
        <taxon>Bacillati</taxon>
        <taxon>Bacillota</taxon>
        <taxon>Bacilli</taxon>
        <taxon>Bacillales</taxon>
        <taxon>Bacillaceae</taxon>
        <taxon>Halalkalibacterium (ex Joshi et al. 2022)</taxon>
    </lineage>
</organism>
<dbReference type="InterPro" id="IPR003697">
    <property type="entry name" value="Maf-like"/>
</dbReference>
<comment type="caution">
    <text evidence="7">The sequence shown here is derived from an EMBL/GenBank/DDBJ whole genome shotgun (WGS) entry which is preliminary data.</text>
</comment>
<comment type="catalytic activity">
    <reaction evidence="6">
        <text>dTTP + H2O = dTMP + diphosphate + H(+)</text>
        <dbReference type="Rhea" id="RHEA:28534"/>
        <dbReference type="ChEBI" id="CHEBI:15377"/>
        <dbReference type="ChEBI" id="CHEBI:15378"/>
        <dbReference type="ChEBI" id="CHEBI:33019"/>
        <dbReference type="ChEBI" id="CHEBI:37568"/>
        <dbReference type="ChEBI" id="CHEBI:63528"/>
        <dbReference type="EC" id="3.6.1.9"/>
    </reaction>
</comment>
<accession>A0A0M0KHD3</accession>
<comment type="catalytic activity">
    <reaction evidence="6">
        <text>UTP + H2O = UMP + diphosphate + H(+)</text>
        <dbReference type="Rhea" id="RHEA:29395"/>
        <dbReference type="ChEBI" id="CHEBI:15377"/>
        <dbReference type="ChEBI" id="CHEBI:15378"/>
        <dbReference type="ChEBI" id="CHEBI:33019"/>
        <dbReference type="ChEBI" id="CHEBI:46398"/>
        <dbReference type="ChEBI" id="CHEBI:57865"/>
        <dbReference type="EC" id="3.6.1.9"/>
    </reaction>
</comment>
<dbReference type="AlphaFoldDB" id="A0A0M0KHD3"/>
<feature type="active site" description="Proton acceptor" evidence="6">
    <location>
        <position position="69"/>
    </location>
</feature>
<feature type="site" description="Important for substrate specificity" evidence="6">
    <location>
        <position position="70"/>
    </location>
</feature>
<dbReference type="CDD" id="cd00555">
    <property type="entry name" value="Maf"/>
    <property type="match status" value="1"/>
</dbReference>
<dbReference type="GeneID" id="87598555"/>
<dbReference type="SMR" id="A0A0M0KHD3"/>
<comment type="caution">
    <text evidence="6">Lacks conserved residue(s) required for the propagation of feature annotation.</text>
</comment>
<comment type="cofactor">
    <cofactor evidence="1 6">
        <name>a divalent metal cation</name>
        <dbReference type="ChEBI" id="CHEBI:60240"/>
    </cofactor>
</comment>
<evidence type="ECO:0000256" key="3">
    <source>
        <dbReference type="ARBA" id="ARBA00022490"/>
    </source>
</evidence>
<evidence type="ECO:0000256" key="6">
    <source>
        <dbReference type="HAMAP-Rule" id="MF_00528"/>
    </source>
</evidence>
<dbReference type="PANTHER" id="PTHR43213">
    <property type="entry name" value="BIFUNCTIONAL DTTP/UTP PYROPHOSPHATASE/METHYLTRANSFERASE PROTEIN-RELATED"/>
    <property type="match status" value="1"/>
</dbReference>
<dbReference type="OMA" id="VIGCDSV"/>
<evidence type="ECO:0000256" key="1">
    <source>
        <dbReference type="ARBA" id="ARBA00001968"/>
    </source>
</evidence>
<dbReference type="Gene3D" id="3.90.950.10">
    <property type="match status" value="1"/>
</dbReference>
<dbReference type="RefSeq" id="WP_010899177.1">
    <property type="nucleotide sequence ID" value="NZ_CP040441.1"/>
</dbReference>
<keyword evidence="3 6" id="KW-0963">Cytoplasm</keyword>
<dbReference type="PIRSF" id="PIRSF006305">
    <property type="entry name" value="Maf"/>
    <property type="match status" value="1"/>
</dbReference>
<evidence type="ECO:0000256" key="2">
    <source>
        <dbReference type="ARBA" id="ARBA00004496"/>
    </source>
</evidence>
<dbReference type="Pfam" id="PF02545">
    <property type="entry name" value="Maf"/>
    <property type="match status" value="1"/>
</dbReference>
<evidence type="ECO:0000256" key="5">
    <source>
        <dbReference type="ARBA" id="ARBA00023080"/>
    </source>
</evidence>
<dbReference type="HAMAP" id="MF_00528">
    <property type="entry name" value="Maf"/>
    <property type="match status" value="1"/>
</dbReference>
<comment type="subcellular location">
    <subcellularLocation>
        <location evidence="2 6">Cytoplasm</location>
    </subcellularLocation>
</comment>